<evidence type="ECO:0000313" key="3">
    <source>
        <dbReference type="Proteomes" id="UP000324800"/>
    </source>
</evidence>
<dbReference type="EMBL" id="SNRW01004135">
    <property type="protein sequence ID" value="KAA6388049.1"/>
    <property type="molecule type" value="Genomic_DNA"/>
</dbReference>
<protein>
    <submittedName>
        <fullName evidence="2">Uncharacterized protein</fullName>
    </submittedName>
</protein>
<sequence>MSKKPETLLHWLNTLSDQDYYDVQTTKNVEGKDPIIHNYYGHIHKIVAKTSDKEPYIEFKALRYDEILKLKLDEITLFERDDRNKDNDTVTNIELRVTDNNLGANVQAVDSLIDWKKFRGADTSNPDNLNFNKLTPQKNGKSKHNNT</sequence>
<dbReference type="AlphaFoldDB" id="A0A5J4W0L4"/>
<dbReference type="Proteomes" id="UP000324800">
    <property type="component" value="Unassembled WGS sequence"/>
</dbReference>
<organism evidence="2 3">
    <name type="scientific">Streblomastix strix</name>
    <dbReference type="NCBI Taxonomy" id="222440"/>
    <lineage>
        <taxon>Eukaryota</taxon>
        <taxon>Metamonada</taxon>
        <taxon>Preaxostyla</taxon>
        <taxon>Oxymonadida</taxon>
        <taxon>Streblomastigidae</taxon>
        <taxon>Streblomastix</taxon>
    </lineage>
</organism>
<gene>
    <name evidence="2" type="ORF">EZS28_016425</name>
</gene>
<proteinExistence type="predicted"/>
<evidence type="ECO:0000313" key="2">
    <source>
        <dbReference type="EMBL" id="KAA6388049.1"/>
    </source>
</evidence>
<reference evidence="2 3" key="1">
    <citation type="submission" date="2019-03" db="EMBL/GenBank/DDBJ databases">
        <title>Single cell metagenomics reveals metabolic interactions within the superorganism composed of flagellate Streblomastix strix and complex community of Bacteroidetes bacteria on its surface.</title>
        <authorList>
            <person name="Treitli S.C."/>
            <person name="Kolisko M."/>
            <person name="Husnik F."/>
            <person name="Keeling P."/>
            <person name="Hampl V."/>
        </authorList>
    </citation>
    <scope>NUCLEOTIDE SEQUENCE [LARGE SCALE GENOMIC DNA]</scope>
    <source>
        <strain evidence="2">ST1C</strain>
    </source>
</reference>
<feature type="compositionally biased region" description="Polar residues" evidence="1">
    <location>
        <begin position="126"/>
        <end position="139"/>
    </location>
</feature>
<comment type="caution">
    <text evidence="2">The sequence shown here is derived from an EMBL/GenBank/DDBJ whole genome shotgun (WGS) entry which is preliminary data.</text>
</comment>
<evidence type="ECO:0000256" key="1">
    <source>
        <dbReference type="SAM" id="MobiDB-lite"/>
    </source>
</evidence>
<name>A0A5J4W0L4_9EUKA</name>
<accession>A0A5J4W0L4</accession>
<feature type="region of interest" description="Disordered" evidence="1">
    <location>
        <begin position="126"/>
        <end position="147"/>
    </location>
</feature>